<reference evidence="1" key="1">
    <citation type="submission" date="2018-02" db="EMBL/GenBank/DDBJ databases">
        <title>Rhizophora mucronata_Transcriptome.</title>
        <authorList>
            <person name="Meera S.P."/>
            <person name="Sreeshan A."/>
            <person name="Augustine A."/>
        </authorList>
    </citation>
    <scope>NUCLEOTIDE SEQUENCE</scope>
    <source>
        <tissue evidence="1">Leaf</tissue>
    </source>
</reference>
<protein>
    <submittedName>
        <fullName evidence="1">RNA recognition motif-containing family protein</fullName>
    </submittedName>
</protein>
<organism evidence="1">
    <name type="scientific">Rhizophora mucronata</name>
    <name type="common">Asiatic mangrove</name>
    <dbReference type="NCBI Taxonomy" id="61149"/>
    <lineage>
        <taxon>Eukaryota</taxon>
        <taxon>Viridiplantae</taxon>
        <taxon>Streptophyta</taxon>
        <taxon>Embryophyta</taxon>
        <taxon>Tracheophyta</taxon>
        <taxon>Spermatophyta</taxon>
        <taxon>Magnoliopsida</taxon>
        <taxon>eudicotyledons</taxon>
        <taxon>Gunneridae</taxon>
        <taxon>Pentapetalae</taxon>
        <taxon>rosids</taxon>
        <taxon>fabids</taxon>
        <taxon>Malpighiales</taxon>
        <taxon>Rhizophoraceae</taxon>
        <taxon>Rhizophora</taxon>
    </lineage>
</organism>
<sequence length="129" mass="14088">MLTSAGLVAVEGSLAPVIVLSFDGLDPLIELLIYLSKFSLCQKDRKKGWAFISTSSASLWALHRPLVASPATRRPSCVIDPGVALLDWSTRSVHLLNSCKDELFLNYTQKDSLPETSRGRRGKEKESGG</sequence>
<dbReference type="EMBL" id="GGEC01051481">
    <property type="protein sequence ID" value="MBX31965.1"/>
    <property type="molecule type" value="Transcribed_RNA"/>
</dbReference>
<proteinExistence type="predicted"/>
<accession>A0A2P2MP12</accession>
<name>A0A2P2MP12_RHIMU</name>
<evidence type="ECO:0000313" key="1">
    <source>
        <dbReference type="EMBL" id="MBX31965.1"/>
    </source>
</evidence>
<dbReference type="AlphaFoldDB" id="A0A2P2MP12"/>